<protein>
    <submittedName>
        <fullName evidence="1">Uncharacterized protein</fullName>
    </submittedName>
</protein>
<reference evidence="1 2" key="1">
    <citation type="journal article" date="2023" name="Sci. Data">
        <title>Genome assembly of the Korean intertidal mud-creeper Batillaria attramentaria.</title>
        <authorList>
            <person name="Patra A.K."/>
            <person name="Ho P.T."/>
            <person name="Jun S."/>
            <person name="Lee S.J."/>
            <person name="Kim Y."/>
            <person name="Won Y.J."/>
        </authorList>
    </citation>
    <scope>NUCLEOTIDE SEQUENCE [LARGE SCALE GENOMIC DNA]</scope>
    <source>
        <strain evidence="1">Wonlab-2016</strain>
    </source>
</reference>
<dbReference type="Proteomes" id="UP001519460">
    <property type="component" value="Unassembled WGS sequence"/>
</dbReference>
<comment type="caution">
    <text evidence="1">The sequence shown here is derived from an EMBL/GenBank/DDBJ whole genome shotgun (WGS) entry which is preliminary data.</text>
</comment>
<evidence type="ECO:0000313" key="1">
    <source>
        <dbReference type="EMBL" id="KAK7497386.1"/>
    </source>
</evidence>
<dbReference type="EMBL" id="JACVVK020000059">
    <property type="protein sequence ID" value="KAK7497386.1"/>
    <property type="molecule type" value="Genomic_DNA"/>
</dbReference>
<proteinExistence type="predicted"/>
<name>A0ABD0LDZ9_9CAEN</name>
<dbReference type="AlphaFoldDB" id="A0ABD0LDZ9"/>
<sequence>MASDIVTEAAVFAFISVSTPLPHLFKVLLIFRVGRLAKPCVQMLVWEDLCRSGHVACREQKAIKLLIEVIKRNDSLVDLECDVFLLSLRELCWPLSSFFKALVKAPALPSPLRPYLHFSSSLSMTSDIVTEAAVSRGRGFQSVSPTIGKKLKAWAYVDTISDMHQLDIFIGALVNLTLSTPPPPVSAAVYSTGTAWRESDLPGL</sequence>
<organism evidence="1 2">
    <name type="scientific">Batillaria attramentaria</name>
    <dbReference type="NCBI Taxonomy" id="370345"/>
    <lineage>
        <taxon>Eukaryota</taxon>
        <taxon>Metazoa</taxon>
        <taxon>Spiralia</taxon>
        <taxon>Lophotrochozoa</taxon>
        <taxon>Mollusca</taxon>
        <taxon>Gastropoda</taxon>
        <taxon>Caenogastropoda</taxon>
        <taxon>Sorbeoconcha</taxon>
        <taxon>Cerithioidea</taxon>
        <taxon>Batillariidae</taxon>
        <taxon>Batillaria</taxon>
    </lineage>
</organism>
<accession>A0ABD0LDZ9</accession>
<evidence type="ECO:0000313" key="2">
    <source>
        <dbReference type="Proteomes" id="UP001519460"/>
    </source>
</evidence>
<keyword evidence="2" id="KW-1185">Reference proteome</keyword>
<gene>
    <name evidence="1" type="ORF">BaRGS_00011430</name>
</gene>